<dbReference type="Proteomes" id="UP000199598">
    <property type="component" value="Unassembled WGS sequence"/>
</dbReference>
<name>A0A1I4EIB9_9HYPH</name>
<feature type="chain" id="PRO_5047275510" evidence="1">
    <location>
        <begin position="23"/>
        <end position="393"/>
    </location>
</feature>
<proteinExistence type="predicted"/>
<organism evidence="2 3">
    <name type="scientific">Pseudovibrio ascidiaceicola</name>
    <dbReference type="NCBI Taxonomy" id="285279"/>
    <lineage>
        <taxon>Bacteria</taxon>
        <taxon>Pseudomonadati</taxon>
        <taxon>Pseudomonadota</taxon>
        <taxon>Alphaproteobacteria</taxon>
        <taxon>Hyphomicrobiales</taxon>
        <taxon>Stappiaceae</taxon>
        <taxon>Pseudovibrio</taxon>
    </lineage>
</organism>
<comment type="caution">
    <text evidence="2">The sequence shown here is derived from an EMBL/GenBank/DDBJ whole genome shotgun (WGS) entry which is preliminary data.</text>
</comment>
<protein>
    <submittedName>
        <fullName evidence="2">Protein NirF</fullName>
    </submittedName>
</protein>
<dbReference type="Pfam" id="PF02239">
    <property type="entry name" value="Cytochrom_D1"/>
    <property type="match status" value="1"/>
</dbReference>
<accession>A0A1I4EIB9</accession>
<gene>
    <name evidence="2" type="ORF">SAMN04488518_11584</name>
</gene>
<dbReference type="SUPFAM" id="SSF51004">
    <property type="entry name" value="C-terminal (heme d1) domain of cytochrome cd1-nitrite reductase"/>
    <property type="match status" value="1"/>
</dbReference>
<sequence>MKTFFAAAALGAGLLFASAASSDDLRATGDLGLIIERATGTALIVESTDRTVLAQVEGLGNLSHASVVYSRDERYAYVFGRDGGLSKVDMLTGKLVGRVMQAGNSIGGAISDDGKLIAVANYKPGGVNIFDAETLELVSEVPAIYDEVGNQSKTIGLVDLPGRRFAFSLWDGEQTWILDYSKSLKPEITKLEDIGVFPYDALVTGDGRHYIVGLFGEDGLAHVDLWKEPLTVERIMDGYGKGEEPLPVYKMPHLEGWAKANGMYALPAIGRHEVLFMDERDFTEVDRVKVHGQPVFAMARPDGRQIWVNFAPPHNDTIQVIDILERKIIKTMKPGPGVLHMEFTPRGNEVWMSVRDKNEIHVYDTTDFSLKEVLPAEKPSGIFFTSRAHQLGL</sequence>
<dbReference type="Gene3D" id="2.140.10.20">
    <property type="entry name" value="C-terminal (heme d1) domain of cytochrome cd1-nitrite reductase"/>
    <property type="match status" value="1"/>
</dbReference>
<dbReference type="InterPro" id="IPR051200">
    <property type="entry name" value="Host-pathogen_enzymatic-act"/>
</dbReference>
<dbReference type="InterPro" id="IPR011048">
    <property type="entry name" value="Haem_d1_sf"/>
</dbReference>
<feature type="signal peptide" evidence="1">
    <location>
        <begin position="1"/>
        <end position="22"/>
    </location>
</feature>
<evidence type="ECO:0000313" key="2">
    <source>
        <dbReference type="EMBL" id="SFL05474.1"/>
    </source>
</evidence>
<evidence type="ECO:0000256" key="1">
    <source>
        <dbReference type="SAM" id="SignalP"/>
    </source>
</evidence>
<dbReference type="InterPro" id="IPR003143">
    <property type="entry name" value="Cyt_cd1_C_sf"/>
</dbReference>
<reference evidence="2 3" key="1">
    <citation type="submission" date="2016-10" db="EMBL/GenBank/DDBJ databases">
        <authorList>
            <person name="Varghese N."/>
            <person name="Submissions S."/>
        </authorList>
    </citation>
    <scope>NUCLEOTIDE SEQUENCE [LARGE SCALE GENOMIC DNA]</scope>
    <source>
        <strain evidence="2 3">DSM 16392</strain>
    </source>
</reference>
<dbReference type="EMBL" id="FOSK01000015">
    <property type="protein sequence ID" value="SFL05474.1"/>
    <property type="molecule type" value="Genomic_DNA"/>
</dbReference>
<dbReference type="RefSeq" id="WP_093523164.1">
    <property type="nucleotide sequence ID" value="NZ_FOSK01000015.1"/>
</dbReference>
<dbReference type="PANTHER" id="PTHR47197:SF3">
    <property type="entry name" value="DIHYDRO-HEME D1 DEHYDROGENASE"/>
    <property type="match status" value="1"/>
</dbReference>
<keyword evidence="1" id="KW-0732">Signal</keyword>
<dbReference type="PANTHER" id="PTHR47197">
    <property type="entry name" value="PROTEIN NIRF"/>
    <property type="match status" value="1"/>
</dbReference>
<dbReference type="CDD" id="cd20778">
    <property type="entry name" value="8prop_hemeD1_NirF"/>
    <property type="match status" value="1"/>
</dbReference>
<keyword evidence="3" id="KW-1185">Reference proteome</keyword>
<evidence type="ECO:0000313" key="3">
    <source>
        <dbReference type="Proteomes" id="UP000199598"/>
    </source>
</evidence>